<sequence length="347" mass="37630">MKSKNREKVLIGITMGDPCGIGPEVILKALSSQEIRATADFVIIGCEKIFRDVSDNLGIKEEIQLLRLDDTSLNTVIESANGINLLDLDNVSVQDTRFHKPLASNGRASVEYIMKGLDLAMGGKIDAVVTAPISKEAIKLAGFEFAGHTELLKEKTGAENTVMLMVGNELRVSFVTTHLAIKDVFSFINQESVFSTIKTTETGLRQFFGIEMPKIAVCGLNPHCGDGNRFGTEESDIIIPAIKHAQEIGIDCVGPISSDVVFNKAIDGEFDVVVAQYHDQGTIPIKMHAFDSGVNITLGIPIIRTSPMHGTAYNIAGKGIANPGSMIEAIRMAIMMIKLQITLRCIR</sequence>
<dbReference type="SUPFAM" id="SSF53659">
    <property type="entry name" value="Isocitrate/Isopropylmalate dehydrogenase-like"/>
    <property type="match status" value="1"/>
</dbReference>
<dbReference type="NCBIfam" id="TIGR00557">
    <property type="entry name" value="pdxA"/>
    <property type="match status" value="1"/>
</dbReference>
<organism evidence="4 5">
    <name type="scientific">Candidatus Scalindua rubra</name>
    <dbReference type="NCBI Taxonomy" id="1872076"/>
    <lineage>
        <taxon>Bacteria</taxon>
        <taxon>Pseudomonadati</taxon>
        <taxon>Planctomycetota</taxon>
        <taxon>Candidatus Brocadiia</taxon>
        <taxon>Candidatus Brocadiales</taxon>
        <taxon>Candidatus Scalinduaceae</taxon>
        <taxon>Candidatus Scalindua</taxon>
    </lineage>
</organism>
<dbReference type="Proteomes" id="UP000094056">
    <property type="component" value="Unassembled WGS sequence"/>
</dbReference>
<keyword evidence="1" id="KW-0479">Metal-binding</keyword>
<protein>
    <submittedName>
        <fullName evidence="4">Pyridoxal phosphate biosynthetic protein pdxA</fullName>
        <ecNumber evidence="4">1.1.1.262</ecNumber>
    </submittedName>
</protein>
<proteinExistence type="predicted"/>
<evidence type="ECO:0000256" key="2">
    <source>
        <dbReference type="ARBA" id="ARBA00023002"/>
    </source>
</evidence>
<evidence type="ECO:0000313" key="5">
    <source>
        <dbReference type="Proteomes" id="UP000094056"/>
    </source>
</evidence>
<dbReference type="Pfam" id="PF04166">
    <property type="entry name" value="PdxA"/>
    <property type="match status" value="1"/>
</dbReference>
<dbReference type="Gene3D" id="3.40.718.10">
    <property type="entry name" value="Isopropylmalate Dehydrogenase"/>
    <property type="match status" value="1"/>
</dbReference>
<accession>A0A1E3XBV2</accession>
<dbReference type="PANTHER" id="PTHR30004:SF6">
    <property type="entry name" value="D-THREONATE 4-PHOSPHATE DEHYDROGENASE"/>
    <property type="match status" value="1"/>
</dbReference>
<dbReference type="EC" id="1.1.1.262" evidence="4"/>
<name>A0A1E3XBV2_9BACT</name>
<dbReference type="EMBL" id="MAYW01000037">
    <property type="protein sequence ID" value="ODS33127.1"/>
    <property type="molecule type" value="Genomic_DNA"/>
</dbReference>
<dbReference type="GO" id="GO:0050570">
    <property type="term" value="F:4-hydroxythreonine-4-phosphate dehydrogenase activity"/>
    <property type="evidence" value="ECO:0007669"/>
    <property type="project" value="UniProtKB-EC"/>
</dbReference>
<keyword evidence="2 4" id="KW-0560">Oxidoreductase</keyword>
<keyword evidence="3" id="KW-0520">NAD</keyword>
<dbReference type="GO" id="GO:0046872">
    <property type="term" value="F:metal ion binding"/>
    <property type="evidence" value="ECO:0007669"/>
    <property type="project" value="UniProtKB-KW"/>
</dbReference>
<dbReference type="PATRIC" id="fig|1872076.5.peg.2052"/>
<dbReference type="AlphaFoldDB" id="A0A1E3XBV2"/>
<reference evidence="4 5" key="1">
    <citation type="submission" date="2016-07" db="EMBL/GenBank/DDBJ databases">
        <title>Draft genome of Scalindua rubra, obtained from a brine-seawater interface in the Red Sea, sheds light on salt adaptation in anammox bacteria.</title>
        <authorList>
            <person name="Speth D.R."/>
            <person name="Lagkouvardos I."/>
            <person name="Wang Y."/>
            <person name="Qian P.-Y."/>
            <person name="Dutilh B.E."/>
            <person name="Jetten M.S."/>
        </authorList>
    </citation>
    <scope>NUCLEOTIDE SEQUENCE [LARGE SCALE GENOMIC DNA]</scope>
    <source>
        <strain evidence="4">BSI-1</strain>
    </source>
</reference>
<evidence type="ECO:0000256" key="3">
    <source>
        <dbReference type="ARBA" id="ARBA00023027"/>
    </source>
</evidence>
<evidence type="ECO:0000256" key="1">
    <source>
        <dbReference type="ARBA" id="ARBA00022723"/>
    </source>
</evidence>
<comment type="caution">
    <text evidence="4">The sequence shown here is derived from an EMBL/GenBank/DDBJ whole genome shotgun (WGS) entry which is preliminary data.</text>
</comment>
<dbReference type="GO" id="GO:0051287">
    <property type="term" value="F:NAD binding"/>
    <property type="evidence" value="ECO:0007669"/>
    <property type="project" value="InterPro"/>
</dbReference>
<dbReference type="InterPro" id="IPR005255">
    <property type="entry name" value="PdxA_fam"/>
</dbReference>
<gene>
    <name evidence="4" type="primary">pdxA</name>
    <name evidence="4" type="ORF">SCARUB_01751</name>
</gene>
<dbReference type="PANTHER" id="PTHR30004">
    <property type="entry name" value="4-HYDROXYTHREONINE-4-PHOSPHATE DEHYDROGENASE"/>
    <property type="match status" value="1"/>
</dbReference>
<evidence type="ECO:0000313" key="4">
    <source>
        <dbReference type="EMBL" id="ODS33127.1"/>
    </source>
</evidence>